<dbReference type="Pfam" id="PF13765">
    <property type="entry name" value="PRY"/>
    <property type="match status" value="1"/>
</dbReference>
<accession>A0A8C3SW69</accession>
<dbReference type="PROSITE" id="PS00518">
    <property type="entry name" value="ZF_RING_1"/>
    <property type="match status" value="1"/>
</dbReference>
<evidence type="ECO:0000259" key="7">
    <source>
        <dbReference type="PROSITE" id="PS50188"/>
    </source>
</evidence>
<dbReference type="InterPro" id="IPR000315">
    <property type="entry name" value="Znf_B-box"/>
</dbReference>
<dbReference type="InterPro" id="IPR003879">
    <property type="entry name" value="Butyrophylin_SPRY"/>
</dbReference>
<dbReference type="GO" id="GO:0008270">
    <property type="term" value="F:zinc ion binding"/>
    <property type="evidence" value="ECO:0007669"/>
    <property type="project" value="UniProtKB-KW"/>
</dbReference>
<protein>
    <submittedName>
        <fullName evidence="8">Uncharacterized protein</fullName>
    </submittedName>
</protein>
<dbReference type="Gene3D" id="2.60.120.920">
    <property type="match status" value="1"/>
</dbReference>
<dbReference type="Gene3D" id="3.30.160.60">
    <property type="entry name" value="Classic Zinc Finger"/>
    <property type="match status" value="1"/>
</dbReference>
<keyword evidence="1" id="KW-0479">Metal-binding</keyword>
<dbReference type="PANTHER" id="PTHR24103">
    <property type="entry name" value="E3 UBIQUITIN-PROTEIN LIGASE TRIM"/>
    <property type="match status" value="1"/>
</dbReference>
<evidence type="ECO:0000256" key="2">
    <source>
        <dbReference type="ARBA" id="ARBA00022771"/>
    </source>
</evidence>
<dbReference type="Gene3D" id="3.30.40.10">
    <property type="entry name" value="Zinc/RING finger domain, C3HC4 (zinc finger)"/>
    <property type="match status" value="1"/>
</dbReference>
<dbReference type="SUPFAM" id="SSF57850">
    <property type="entry name" value="RING/U-box"/>
    <property type="match status" value="1"/>
</dbReference>
<name>A0A8C3SW69_CHESE</name>
<keyword evidence="9" id="KW-1185">Reference proteome</keyword>
<dbReference type="SMART" id="SM00184">
    <property type="entry name" value="RING"/>
    <property type="match status" value="1"/>
</dbReference>
<dbReference type="Proteomes" id="UP000694403">
    <property type="component" value="Unplaced"/>
</dbReference>
<dbReference type="PROSITE" id="PS50188">
    <property type="entry name" value="B302_SPRY"/>
    <property type="match status" value="1"/>
</dbReference>
<dbReference type="SMART" id="SM00449">
    <property type="entry name" value="SPRY"/>
    <property type="match status" value="1"/>
</dbReference>
<dbReference type="Ensembl" id="ENSCSRT00000020272.1">
    <property type="protein sequence ID" value="ENSCSRP00000019391.1"/>
    <property type="gene ID" value="ENSCSRG00000014770.1"/>
</dbReference>
<dbReference type="Pfam" id="PF00643">
    <property type="entry name" value="zf-B_box"/>
    <property type="match status" value="1"/>
</dbReference>
<feature type="domain" description="RING-type" evidence="5">
    <location>
        <begin position="16"/>
        <end position="61"/>
    </location>
</feature>
<dbReference type="InterPro" id="IPR003877">
    <property type="entry name" value="SPRY_dom"/>
</dbReference>
<dbReference type="InterPro" id="IPR001841">
    <property type="entry name" value="Znf_RING"/>
</dbReference>
<evidence type="ECO:0000256" key="3">
    <source>
        <dbReference type="ARBA" id="ARBA00022833"/>
    </source>
</evidence>
<reference evidence="8" key="1">
    <citation type="submission" date="2025-08" db="UniProtKB">
        <authorList>
            <consortium name="Ensembl"/>
        </authorList>
    </citation>
    <scope>IDENTIFICATION</scope>
</reference>
<dbReference type="SMART" id="SM00589">
    <property type="entry name" value="PRY"/>
    <property type="match status" value="1"/>
</dbReference>
<keyword evidence="3" id="KW-0862">Zinc</keyword>
<dbReference type="InterPro" id="IPR013083">
    <property type="entry name" value="Znf_RING/FYVE/PHD"/>
</dbReference>
<feature type="domain" description="B box-type" evidence="6">
    <location>
        <begin position="93"/>
        <end position="134"/>
    </location>
</feature>
<dbReference type="InterPro" id="IPR017907">
    <property type="entry name" value="Znf_RING_CS"/>
</dbReference>
<evidence type="ECO:0000259" key="6">
    <source>
        <dbReference type="PROSITE" id="PS50119"/>
    </source>
</evidence>
<dbReference type="PRINTS" id="PR01407">
    <property type="entry name" value="BUTYPHLNCDUF"/>
</dbReference>
<dbReference type="SMART" id="SM00336">
    <property type="entry name" value="BBOX"/>
    <property type="match status" value="1"/>
</dbReference>
<dbReference type="InterPro" id="IPR050143">
    <property type="entry name" value="TRIM/RBCC"/>
</dbReference>
<keyword evidence="2 4" id="KW-0863">Zinc-finger</keyword>
<dbReference type="InterPro" id="IPR006574">
    <property type="entry name" value="PRY"/>
</dbReference>
<reference evidence="8" key="2">
    <citation type="submission" date="2025-09" db="UniProtKB">
        <authorList>
            <consortium name="Ensembl"/>
        </authorList>
    </citation>
    <scope>IDENTIFICATION</scope>
</reference>
<dbReference type="PROSITE" id="PS50089">
    <property type="entry name" value="ZF_RING_2"/>
    <property type="match status" value="1"/>
</dbReference>
<evidence type="ECO:0000259" key="5">
    <source>
        <dbReference type="PROSITE" id="PS50089"/>
    </source>
</evidence>
<dbReference type="SUPFAM" id="SSF49899">
    <property type="entry name" value="Concanavalin A-like lectins/glucanases"/>
    <property type="match status" value="1"/>
</dbReference>
<feature type="domain" description="B30.2/SPRY" evidence="7">
    <location>
        <begin position="258"/>
        <end position="454"/>
    </location>
</feature>
<evidence type="ECO:0000313" key="9">
    <source>
        <dbReference type="Proteomes" id="UP000694403"/>
    </source>
</evidence>
<evidence type="ECO:0000256" key="4">
    <source>
        <dbReference type="PROSITE-ProRule" id="PRU00024"/>
    </source>
</evidence>
<dbReference type="SUPFAM" id="SSF57845">
    <property type="entry name" value="B-box zinc-binding domain"/>
    <property type="match status" value="1"/>
</dbReference>
<dbReference type="Pfam" id="PF15227">
    <property type="entry name" value="zf-C3HC4_4"/>
    <property type="match status" value="1"/>
</dbReference>
<evidence type="ECO:0000313" key="8">
    <source>
        <dbReference type="Ensembl" id="ENSCSRP00000019391.1"/>
    </source>
</evidence>
<dbReference type="InterPro" id="IPR013320">
    <property type="entry name" value="ConA-like_dom_sf"/>
</dbReference>
<dbReference type="AlphaFoldDB" id="A0A8C3SW69"/>
<dbReference type="InterPro" id="IPR043136">
    <property type="entry name" value="B30.2/SPRY_sf"/>
</dbReference>
<proteinExistence type="predicted"/>
<dbReference type="CDD" id="cd12888">
    <property type="entry name" value="SPRY_PRY_TRIM7_like"/>
    <property type="match status" value="1"/>
</dbReference>
<sequence length="460" mass="53226">MASRTSAGRVQDEAGCPICLEYLTEPVTLDCGHNFCLACITKHSETCTEGDYDPLCCPSCRAQIRRQNFQLNWQLANRVEQVRHLHVEAERDQKVNLCGRHKEELTLFCEDDREAICMICRESEEHRAHTVQSKKQTECWESLRKGKIIRQKISYCLFINPWYAHILNTACKCGRPISKNIYWNWKRFRKGQKMIRGVERLPYKERLIRLGVFSLEKRRLKGDMIEIDKIMSGVEKVNKEVLFTPFHNTRTRGGHKIKLIGSRFKTNKRKYFFTQLNVTLDPDTAHPRLVLSEDQKSVRWGFTRQNLPNNLERFDNDPFVLGCEGFTSGRHCWEVEVGEARSWVLGVARESVSRKGRISVSPEQGFWALRRSGAGWLVAYTSPEGTHLPLADKPRRIRVSLDYERGQVKFFDVDNEALIFTFPPASFSGDKIRPFFSVGERGMYTSFSYLCGPSHITVCP</sequence>
<dbReference type="PROSITE" id="PS50119">
    <property type="entry name" value="ZF_BBOX"/>
    <property type="match status" value="1"/>
</dbReference>
<dbReference type="InterPro" id="IPR001870">
    <property type="entry name" value="B30.2/SPRY"/>
</dbReference>
<organism evidence="8 9">
    <name type="scientific">Chelydra serpentina</name>
    <name type="common">Snapping turtle</name>
    <name type="synonym">Testudo serpentina</name>
    <dbReference type="NCBI Taxonomy" id="8475"/>
    <lineage>
        <taxon>Eukaryota</taxon>
        <taxon>Metazoa</taxon>
        <taxon>Chordata</taxon>
        <taxon>Craniata</taxon>
        <taxon>Vertebrata</taxon>
        <taxon>Euteleostomi</taxon>
        <taxon>Archelosauria</taxon>
        <taxon>Testudinata</taxon>
        <taxon>Testudines</taxon>
        <taxon>Cryptodira</taxon>
        <taxon>Durocryptodira</taxon>
        <taxon>Americhelydia</taxon>
        <taxon>Chelydroidea</taxon>
        <taxon>Chelydridae</taxon>
        <taxon>Chelydra</taxon>
    </lineage>
</organism>
<dbReference type="Pfam" id="PF00622">
    <property type="entry name" value="SPRY"/>
    <property type="match status" value="1"/>
</dbReference>
<dbReference type="FunFam" id="2.60.120.920:FF:000004">
    <property type="entry name" value="Butyrophilin subfamily 1 member A1"/>
    <property type="match status" value="1"/>
</dbReference>
<dbReference type="CDD" id="cd19760">
    <property type="entry name" value="Bbox2_TRIM4-like"/>
    <property type="match status" value="1"/>
</dbReference>
<evidence type="ECO:0000256" key="1">
    <source>
        <dbReference type="ARBA" id="ARBA00022723"/>
    </source>
</evidence>